<evidence type="ECO:0000256" key="11">
    <source>
        <dbReference type="HAMAP-Rule" id="MF_01211"/>
    </source>
</evidence>
<evidence type="ECO:0000256" key="1">
    <source>
        <dbReference type="ARBA" id="ARBA00006422"/>
    </source>
</evidence>
<dbReference type="SUPFAM" id="SSF52343">
    <property type="entry name" value="Ferredoxin reductase-like, C-terminal NADP-linked domain"/>
    <property type="match status" value="1"/>
</dbReference>
<dbReference type="Proteomes" id="UP000005361">
    <property type="component" value="Chromosome"/>
</dbReference>
<dbReference type="UniPathway" id="UPA00070">
    <property type="reaction ID" value="UER00945"/>
</dbReference>
<comment type="subunit">
    <text evidence="11">Heterotetramer of 2 PyrK and 2 PyrD type B subunits.</text>
</comment>
<dbReference type="InterPro" id="IPR037117">
    <property type="entry name" value="Dihydroorotate_DH_ele_sf"/>
</dbReference>
<dbReference type="GO" id="GO:0009055">
    <property type="term" value="F:electron transfer activity"/>
    <property type="evidence" value="ECO:0007669"/>
    <property type="project" value="UniProtKB-UniRule"/>
</dbReference>
<dbReference type="PROSITE" id="PS51384">
    <property type="entry name" value="FAD_FR"/>
    <property type="match status" value="1"/>
</dbReference>
<reference evidence="16" key="2">
    <citation type="submission" date="2015-02" db="EMBL/GenBank/DDBJ databases">
        <title>Complete Genome Sequence of Pelosinus fermentans JBW45.</title>
        <authorList>
            <person name="De Leon K.B."/>
            <person name="Utturkar S.M."/>
            <person name="Camilleri L.B."/>
            <person name="Arkin A.P."/>
            <person name="Fields M.W."/>
            <person name="Brown S.D."/>
            <person name="Wall J.D."/>
        </authorList>
    </citation>
    <scope>NUCLEOTIDE SEQUENCE [LARGE SCALE GENOMIC DNA]</scope>
    <source>
        <strain evidence="16">JBW45</strain>
    </source>
</reference>
<evidence type="ECO:0000259" key="14">
    <source>
        <dbReference type="PROSITE" id="PS51384"/>
    </source>
</evidence>
<dbReference type="GO" id="GO:0044205">
    <property type="term" value="P:'de novo' UMP biosynthetic process"/>
    <property type="evidence" value="ECO:0007669"/>
    <property type="project" value="UniProtKB-UniRule"/>
</dbReference>
<dbReference type="KEGG" id="pft:JBW_02744"/>
<evidence type="ECO:0000256" key="12">
    <source>
        <dbReference type="PIRSR" id="PIRSR006816-1"/>
    </source>
</evidence>
<feature type="binding site" evidence="11 13">
    <location>
        <position position="242"/>
    </location>
    <ligand>
        <name>[2Fe-2S] cluster</name>
        <dbReference type="ChEBI" id="CHEBI:190135"/>
    </ligand>
</feature>
<protein>
    <recommendedName>
        <fullName evidence="11">Dihydroorotate dehydrogenase B (NAD(+)), electron transfer subunit</fullName>
    </recommendedName>
    <alternativeName>
        <fullName evidence="11">Dihydroorotate oxidase B, electron transfer subunit</fullName>
    </alternativeName>
</protein>
<feature type="binding site" evidence="11 13">
    <location>
        <position position="226"/>
    </location>
    <ligand>
        <name>[2Fe-2S] cluster</name>
        <dbReference type="ChEBI" id="CHEBI:190135"/>
    </ligand>
</feature>
<evidence type="ECO:0000256" key="2">
    <source>
        <dbReference type="ARBA" id="ARBA00022448"/>
    </source>
</evidence>
<dbReference type="InterPro" id="IPR019480">
    <property type="entry name" value="Dihydroorotate_DH_Fe-S-bd"/>
</dbReference>
<evidence type="ECO:0000256" key="4">
    <source>
        <dbReference type="ARBA" id="ARBA00022714"/>
    </source>
</evidence>
<keyword evidence="4 11" id="KW-0001">2Fe-2S</keyword>
<comment type="cofactor">
    <cofactor evidence="13">
        <name>[2Fe-2S] cluster</name>
        <dbReference type="ChEBI" id="CHEBI:190135"/>
    </cofactor>
    <text evidence="13">Binds 1 [2Fe-2S] cluster per subunit.</text>
</comment>
<dbReference type="GO" id="GO:0051537">
    <property type="term" value="F:2 iron, 2 sulfur cluster binding"/>
    <property type="evidence" value="ECO:0007669"/>
    <property type="project" value="UniProtKB-KW"/>
</dbReference>
<evidence type="ECO:0000256" key="7">
    <source>
        <dbReference type="ARBA" id="ARBA00022975"/>
    </source>
</evidence>
<proteinExistence type="inferred from homology"/>
<evidence type="ECO:0000256" key="6">
    <source>
        <dbReference type="ARBA" id="ARBA00022827"/>
    </source>
</evidence>
<dbReference type="CDD" id="cd06218">
    <property type="entry name" value="DHOD_e_trans"/>
    <property type="match status" value="1"/>
</dbReference>
<dbReference type="Gene3D" id="2.10.240.10">
    <property type="entry name" value="Dihydroorotate dehydrogenase, electron transfer subunit"/>
    <property type="match status" value="1"/>
</dbReference>
<accession>I8TXM5</accession>
<feature type="binding site" evidence="11 13">
    <location>
        <position position="229"/>
    </location>
    <ligand>
        <name>[2Fe-2S] cluster</name>
        <dbReference type="ChEBI" id="CHEBI:190135"/>
    </ligand>
</feature>
<dbReference type="InterPro" id="IPR017938">
    <property type="entry name" value="Riboflavin_synthase-like_b-brl"/>
</dbReference>
<evidence type="ECO:0000256" key="8">
    <source>
        <dbReference type="ARBA" id="ARBA00022982"/>
    </source>
</evidence>
<keyword evidence="7 11" id="KW-0665">Pyrimidine biosynthesis</keyword>
<keyword evidence="8 11" id="KW-0249">Electron transport</keyword>
<organism evidence="15 16">
    <name type="scientific">Pelosinus fermentans JBW45</name>
    <dbReference type="NCBI Taxonomy" id="1192197"/>
    <lineage>
        <taxon>Bacteria</taxon>
        <taxon>Bacillati</taxon>
        <taxon>Bacillota</taxon>
        <taxon>Negativicutes</taxon>
        <taxon>Selenomonadales</taxon>
        <taxon>Sporomusaceae</taxon>
        <taxon>Pelosinus</taxon>
    </lineage>
</organism>
<dbReference type="HOGENOM" id="CLU_003827_1_2_9"/>
<dbReference type="GO" id="GO:0046872">
    <property type="term" value="F:metal ion binding"/>
    <property type="evidence" value="ECO:0007669"/>
    <property type="project" value="UniProtKB-KW"/>
</dbReference>
<keyword evidence="3 11" id="KW-0285">Flavoprotein</keyword>
<name>I8TXM5_9FIRM</name>
<keyword evidence="2 11" id="KW-0813">Transport</keyword>
<dbReference type="RefSeq" id="WP_007955473.1">
    <property type="nucleotide sequence ID" value="NZ_CP010978.1"/>
</dbReference>
<dbReference type="GO" id="GO:0016491">
    <property type="term" value="F:oxidoreductase activity"/>
    <property type="evidence" value="ECO:0007669"/>
    <property type="project" value="InterPro"/>
</dbReference>
<dbReference type="InterPro" id="IPR017927">
    <property type="entry name" value="FAD-bd_FR_type"/>
</dbReference>
<evidence type="ECO:0000256" key="13">
    <source>
        <dbReference type="PIRSR" id="PIRSR006816-2"/>
    </source>
</evidence>
<dbReference type="STRING" id="1192197.JBW_02744"/>
<comment type="similarity">
    <text evidence="1 11">Belongs to the PyrK family.</text>
</comment>
<dbReference type="GO" id="GO:0050660">
    <property type="term" value="F:flavin adenine dinucleotide binding"/>
    <property type="evidence" value="ECO:0007669"/>
    <property type="project" value="InterPro"/>
</dbReference>
<feature type="domain" description="FAD-binding FR-type" evidence="14">
    <location>
        <begin position="3"/>
        <end position="103"/>
    </location>
</feature>
<keyword evidence="6 11" id="KW-0274">FAD</keyword>
<evidence type="ECO:0000313" key="15">
    <source>
        <dbReference type="EMBL" id="AJQ28088.1"/>
    </source>
</evidence>
<dbReference type="OrthoDB" id="9778346at2"/>
<dbReference type="Gene3D" id="3.40.50.80">
    <property type="entry name" value="Nucleotide-binding domain of ferredoxin-NADP reductase (FNR) module"/>
    <property type="match status" value="1"/>
</dbReference>
<comment type="pathway">
    <text evidence="11">Pyrimidine metabolism; UMP biosynthesis via de novo pathway; orotate from (S)-dihydroorotate (NAD(+) route): step 1/1.</text>
</comment>
<feature type="binding site" evidence="11 12">
    <location>
        <begin position="54"/>
        <end position="57"/>
    </location>
    <ligand>
        <name>FAD</name>
        <dbReference type="ChEBI" id="CHEBI:57692"/>
    </ligand>
</feature>
<dbReference type="HAMAP" id="MF_01211">
    <property type="entry name" value="DHODB_Fe_S_bind"/>
    <property type="match status" value="1"/>
</dbReference>
<keyword evidence="9 11" id="KW-0408">Iron</keyword>
<dbReference type="Pfam" id="PF10418">
    <property type="entry name" value="DHODB_Fe-S_bind"/>
    <property type="match status" value="1"/>
</dbReference>
<dbReference type="EMBL" id="CP010978">
    <property type="protein sequence ID" value="AJQ28088.1"/>
    <property type="molecule type" value="Genomic_DNA"/>
</dbReference>
<sequence>MPKMVVEARIVRNTEIGVNVKELVLYAPEIAAQAVPGQFLHVRVADSYYPLLRRPLSISSADRIAGTVSTIYRVVGQGTACLAALSSKDSVDCMGPLGNGFVIHGQRPLLVGGGMGLAPLLFLAGALCPRPTEILMGGRTKEEMFWADMFHNKCDAIHITTDDGTLGSCGVTLDLLPEVLKSGAFDVIYTCGPRIMMEGVAKVAKTYNIPCQVSLEEYMACGIGGCLSCTCAGQDGLRKKVCTDGPVFWAQEVMS</sequence>
<dbReference type="AlphaFoldDB" id="I8TXM5"/>
<keyword evidence="5 11" id="KW-0479">Metal-binding</keyword>
<feature type="binding site" evidence="11 12">
    <location>
        <begin position="71"/>
        <end position="73"/>
    </location>
    <ligand>
        <name>FAD</name>
        <dbReference type="ChEBI" id="CHEBI:57692"/>
    </ligand>
</feature>
<dbReference type="SUPFAM" id="SSF63380">
    <property type="entry name" value="Riboflavin synthase domain-like"/>
    <property type="match status" value="1"/>
</dbReference>
<feature type="binding site" evidence="11 13">
    <location>
        <position position="221"/>
    </location>
    <ligand>
        <name>[2Fe-2S] cluster</name>
        <dbReference type="ChEBI" id="CHEBI:190135"/>
    </ligand>
</feature>
<dbReference type="Gene3D" id="2.40.30.10">
    <property type="entry name" value="Translation factors"/>
    <property type="match status" value="1"/>
</dbReference>
<evidence type="ECO:0000256" key="3">
    <source>
        <dbReference type="ARBA" id="ARBA00022630"/>
    </source>
</evidence>
<evidence type="ECO:0000256" key="5">
    <source>
        <dbReference type="ARBA" id="ARBA00022723"/>
    </source>
</evidence>
<gene>
    <name evidence="11" type="primary">pyrK</name>
    <name evidence="15" type="ORF">JBW_02744</name>
</gene>
<dbReference type="PANTHER" id="PTHR43513">
    <property type="entry name" value="DIHYDROOROTATE DEHYDROGENASE B (NAD(+)), ELECTRON TRANSFER SUBUNIT"/>
    <property type="match status" value="1"/>
</dbReference>
<dbReference type="InterPro" id="IPR039261">
    <property type="entry name" value="FNR_nucleotide-bd"/>
</dbReference>
<dbReference type="InterPro" id="IPR012165">
    <property type="entry name" value="Cyt_c3_hydrogenase_gsu"/>
</dbReference>
<dbReference type="PIRSF" id="PIRSF006816">
    <property type="entry name" value="Cyc3_hyd_g"/>
    <property type="match status" value="1"/>
</dbReference>
<feature type="binding site" evidence="11 12">
    <location>
        <begin position="78"/>
        <end position="79"/>
    </location>
    <ligand>
        <name>FAD</name>
        <dbReference type="ChEBI" id="CHEBI:57692"/>
    </ligand>
</feature>
<comment type="cofactor">
    <cofactor evidence="11 12">
        <name>FAD</name>
        <dbReference type="ChEBI" id="CHEBI:57692"/>
    </cofactor>
    <text evidence="11 12">Binds 1 FAD per subunit.</text>
</comment>
<dbReference type="InterPro" id="IPR050353">
    <property type="entry name" value="PyrK_electron_transfer"/>
</dbReference>
<dbReference type="InterPro" id="IPR023455">
    <property type="entry name" value="Dihydroorotate_DHASE_ETsu"/>
</dbReference>
<reference evidence="15 16" key="1">
    <citation type="journal article" date="2015" name="Genome Announc.">
        <title>Complete Genome Sequence of Pelosinus fermentans JBW45, a Member of a Remarkably Competitive Group of Negativicutes in the Firmicutes Phylum.</title>
        <authorList>
            <person name="De Leon K.B."/>
            <person name="Utturkar S.M."/>
            <person name="Camilleri L.B."/>
            <person name="Elias D.A."/>
            <person name="Arkin A.P."/>
            <person name="Fields M.W."/>
            <person name="Brown S.D."/>
            <person name="Wall J.D."/>
        </authorList>
    </citation>
    <scope>NUCLEOTIDE SEQUENCE [LARGE SCALE GENOMIC DNA]</scope>
    <source>
        <strain evidence="15 16">JBW45</strain>
    </source>
</reference>
<comment type="function">
    <text evidence="11">Responsible for channeling the electrons from the oxidation of dihydroorotate from the FMN redox center in the PyrD type B subunit to the ultimate electron acceptor NAD(+).</text>
</comment>
<evidence type="ECO:0000313" key="16">
    <source>
        <dbReference type="Proteomes" id="UP000005361"/>
    </source>
</evidence>
<evidence type="ECO:0000256" key="9">
    <source>
        <dbReference type="ARBA" id="ARBA00023004"/>
    </source>
</evidence>
<evidence type="ECO:0000256" key="10">
    <source>
        <dbReference type="ARBA" id="ARBA00023014"/>
    </source>
</evidence>
<dbReference type="PANTHER" id="PTHR43513:SF3">
    <property type="entry name" value="DIHYDROOROTATE DEHYDROGENASE B (NAD(+)), ELECTRON TRANSFER SUBUNIT-RELATED"/>
    <property type="match status" value="1"/>
</dbReference>
<comment type="cofactor">
    <cofactor evidence="11">
        <name>[2Fe-2S] cluster</name>
        <dbReference type="ChEBI" id="CHEBI:190135"/>
    </cofactor>
    <text evidence="11">Binds 1 [2Fe-2S] cluster per subunit.</text>
</comment>
<keyword evidence="10 11" id="KW-0411">Iron-sulfur</keyword>